<dbReference type="EMBL" id="FOPW01000017">
    <property type="protein sequence ID" value="SFH83460.1"/>
    <property type="molecule type" value="Genomic_DNA"/>
</dbReference>
<evidence type="ECO:0000313" key="2">
    <source>
        <dbReference type="Proteomes" id="UP000199681"/>
    </source>
</evidence>
<keyword evidence="2" id="KW-1185">Reference proteome</keyword>
<reference evidence="1 2" key="1">
    <citation type="submission" date="2016-10" db="EMBL/GenBank/DDBJ databases">
        <authorList>
            <person name="Varghese N."/>
            <person name="Submissions S."/>
        </authorList>
    </citation>
    <scope>NUCLEOTIDE SEQUENCE [LARGE SCALE GENOMIC DNA]</scope>
    <source>
        <strain evidence="1 2">GMCC 1.11211</strain>
    </source>
</reference>
<sequence length="314" mass="33453">MNGAAHSSSTNTNIQNDQTEGTIMTAILTNPLTFQLSDQLIAALSDQLDWMVQPELIVYFAGLTASEHGTYPGPDTTLTFAVISATQPNTTISQEGGTVGAFIGDTSFGPCAADAAAGIIEERVHEALLREQMTITNASVDELGNLHFYIEPVHTLTNGWVTGELRCTVCGVYPECVEYDDADEPVISAEFQAAVLAQVELGETAEVVAQFQDFEADGDGGFYSGPDSQVVVSTGTVALPAFPTRAVSDHGFTSGRRTEQVEDALHSLLKDAFDGLHVSYATKDDGGFLNYTVQDTHRASYDSAYTARSTGDVS</sequence>
<name>A0ABY1EH26_9MICO</name>
<organism evidence="1 2">
    <name type="scientific">Cryobacterium levicorallinum</name>
    <dbReference type="NCBI Taxonomy" id="995038"/>
    <lineage>
        <taxon>Bacteria</taxon>
        <taxon>Bacillati</taxon>
        <taxon>Actinomycetota</taxon>
        <taxon>Actinomycetes</taxon>
        <taxon>Micrococcales</taxon>
        <taxon>Microbacteriaceae</taxon>
        <taxon>Cryobacterium</taxon>
    </lineage>
</organism>
<evidence type="ECO:0000313" key="1">
    <source>
        <dbReference type="EMBL" id="SFH83460.1"/>
    </source>
</evidence>
<dbReference type="Proteomes" id="UP000199681">
    <property type="component" value="Unassembled WGS sequence"/>
</dbReference>
<gene>
    <name evidence="1" type="ORF">SAMN05216274_11712</name>
</gene>
<proteinExistence type="predicted"/>
<accession>A0ABY1EH26</accession>
<comment type="caution">
    <text evidence="1">The sequence shown here is derived from an EMBL/GenBank/DDBJ whole genome shotgun (WGS) entry which is preliminary data.</text>
</comment>
<protein>
    <submittedName>
        <fullName evidence="1">Uncharacterized protein</fullName>
    </submittedName>
</protein>